<proteinExistence type="predicted"/>
<dbReference type="Gene3D" id="1.10.443.10">
    <property type="entry name" value="Intergrase catalytic core"/>
    <property type="match status" value="1"/>
</dbReference>
<dbReference type="GO" id="GO:0006310">
    <property type="term" value="P:DNA recombination"/>
    <property type="evidence" value="ECO:0007669"/>
    <property type="project" value="UniProtKB-KW"/>
</dbReference>
<reference evidence="3" key="1">
    <citation type="submission" date="2022-11" db="EMBL/GenBank/DDBJ databases">
        <title>Lysinibacillus irui.</title>
        <authorList>
            <person name="Akintayo S.O."/>
        </authorList>
    </citation>
    <scope>NUCLEOTIDE SEQUENCE</scope>
    <source>
        <strain evidence="3">IRB4-01</strain>
    </source>
</reference>
<dbReference type="GO" id="GO:0003677">
    <property type="term" value="F:DNA binding"/>
    <property type="evidence" value="ECO:0007669"/>
    <property type="project" value="InterPro"/>
</dbReference>
<dbReference type="Pfam" id="PF00589">
    <property type="entry name" value="Phage_integrase"/>
    <property type="match status" value="1"/>
</dbReference>
<protein>
    <submittedName>
        <fullName evidence="3">Tyrosine-type recombinase/integrase</fullName>
    </submittedName>
</protein>
<accession>A0AAJ5UXP8</accession>
<dbReference type="RefSeq" id="WP_274796499.1">
    <property type="nucleotide sequence ID" value="NZ_CP113527.1"/>
</dbReference>
<gene>
    <name evidence="3" type="ORF">OU989_07510</name>
</gene>
<sequence>MYFNTRCSIWLKRYLDEREDKEPRLFITDRRPKRRMSIDNLRYIIKRISNRASIKEYTSASITTQHATHMINNGAPIDVIQSLLGHEKSETTKIRSAKRKAKTGFIQ</sequence>
<dbReference type="GO" id="GO:0015074">
    <property type="term" value="P:DNA integration"/>
    <property type="evidence" value="ECO:0007669"/>
    <property type="project" value="InterPro"/>
</dbReference>
<dbReference type="SUPFAM" id="SSF56349">
    <property type="entry name" value="DNA breaking-rejoining enzymes"/>
    <property type="match status" value="1"/>
</dbReference>
<dbReference type="PROSITE" id="PS51898">
    <property type="entry name" value="TYR_RECOMBINASE"/>
    <property type="match status" value="1"/>
</dbReference>
<dbReference type="EMBL" id="CP113527">
    <property type="protein sequence ID" value="WDV08320.1"/>
    <property type="molecule type" value="Genomic_DNA"/>
</dbReference>
<dbReference type="InterPro" id="IPR002104">
    <property type="entry name" value="Integrase_catalytic"/>
</dbReference>
<evidence type="ECO:0000259" key="2">
    <source>
        <dbReference type="PROSITE" id="PS51898"/>
    </source>
</evidence>
<name>A0AAJ5UXP8_9BACI</name>
<dbReference type="Proteomes" id="UP001219585">
    <property type="component" value="Chromosome"/>
</dbReference>
<evidence type="ECO:0000313" key="4">
    <source>
        <dbReference type="Proteomes" id="UP001219585"/>
    </source>
</evidence>
<dbReference type="AlphaFoldDB" id="A0AAJ5UXP8"/>
<dbReference type="InterPro" id="IPR013762">
    <property type="entry name" value="Integrase-like_cat_sf"/>
</dbReference>
<dbReference type="KEGG" id="liu:OU989_07510"/>
<feature type="domain" description="Tyr recombinase" evidence="2">
    <location>
        <begin position="1"/>
        <end position="107"/>
    </location>
</feature>
<keyword evidence="1" id="KW-0233">DNA recombination</keyword>
<organism evidence="3 4">
    <name type="scientific">Lysinibacillus irui</name>
    <dbReference type="NCBI Taxonomy" id="2998077"/>
    <lineage>
        <taxon>Bacteria</taxon>
        <taxon>Bacillati</taxon>
        <taxon>Bacillota</taxon>
        <taxon>Bacilli</taxon>
        <taxon>Bacillales</taxon>
        <taxon>Bacillaceae</taxon>
        <taxon>Lysinibacillus</taxon>
    </lineage>
</organism>
<evidence type="ECO:0000256" key="1">
    <source>
        <dbReference type="ARBA" id="ARBA00023172"/>
    </source>
</evidence>
<dbReference type="InterPro" id="IPR011010">
    <property type="entry name" value="DNA_brk_join_enz"/>
</dbReference>
<evidence type="ECO:0000313" key="3">
    <source>
        <dbReference type="EMBL" id="WDV08320.1"/>
    </source>
</evidence>